<evidence type="ECO:0000256" key="1">
    <source>
        <dbReference type="ARBA" id="ARBA00023015"/>
    </source>
</evidence>
<dbReference type="OrthoDB" id="2559672at2"/>
<dbReference type="InterPro" id="IPR050204">
    <property type="entry name" value="AraC_XylS_family_regulators"/>
</dbReference>
<protein>
    <submittedName>
        <fullName evidence="5">Helix-turn-helix domain protein</fullName>
    </submittedName>
</protein>
<keyword evidence="6" id="KW-1185">Reference proteome</keyword>
<keyword evidence="2" id="KW-0238">DNA-binding</keyword>
<dbReference type="RefSeq" id="WP_067681188.1">
    <property type="nucleotide sequence ID" value="NZ_CP016591.1"/>
</dbReference>
<name>A0A1B2AGF0_9SPHN</name>
<gene>
    <name evidence="5" type="ORF">A6F68_02732</name>
</gene>
<keyword evidence="3" id="KW-0804">Transcription</keyword>
<evidence type="ECO:0000313" key="6">
    <source>
        <dbReference type="Proteomes" id="UP000092932"/>
    </source>
</evidence>
<dbReference type="GO" id="GO:0043565">
    <property type="term" value="F:sequence-specific DNA binding"/>
    <property type="evidence" value="ECO:0007669"/>
    <property type="project" value="InterPro"/>
</dbReference>
<keyword evidence="1" id="KW-0805">Transcription regulation</keyword>
<dbReference type="EMBL" id="CP016591">
    <property type="protein sequence ID" value="ANY21222.1"/>
    <property type="molecule type" value="Genomic_DNA"/>
</dbReference>
<dbReference type="Proteomes" id="UP000092932">
    <property type="component" value="Chromosome"/>
</dbReference>
<evidence type="ECO:0000256" key="2">
    <source>
        <dbReference type="ARBA" id="ARBA00023125"/>
    </source>
</evidence>
<feature type="domain" description="HTH araC/xylS-type" evidence="4">
    <location>
        <begin position="173"/>
        <end position="255"/>
    </location>
</feature>
<dbReference type="InterPro" id="IPR018060">
    <property type="entry name" value="HTH_AraC"/>
</dbReference>
<organism evidence="5 6">
    <name type="scientific">Tsuneonella dongtanensis</name>
    <dbReference type="NCBI Taxonomy" id="692370"/>
    <lineage>
        <taxon>Bacteria</taxon>
        <taxon>Pseudomonadati</taxon>
        <taxon>Pseudomonadota</taxon>
        <taxon>Alphaproteobacteria</taxon>
        <taxon>Sphingomonadales</taxon>
        <taxon>Erythrobacteraceae</taxon>
        <taxon>Tsuneonella</taxon>
    </lineage>
</organism>
<dbReference type="KEGG" id="ado:A6F68_02732"/>
<evidence type="ECO:0000313" key="5">
    <source>
        <dbReference type="EMBL" id="ANY21222.1"/>
    </source>
</evidence>
<dbReference type="GO" id="GO:0003700">
    <property type="term" value="F:DNA-binding transcription factor activity"/>
    <property type="evidence" value="ECO:0007669"/>
    <property type="project" value="InterPro"/>
</dbReference>
<evidence type="ECO:0000259" key="4">
    <source>
        <dbReference type="PROSITE" id="PS01124"/>
    </source>
</evidence>
<reference evidence="5 6" key="1">
    <citation type="submission" date="2016-07" db="EMBL/GenBank/DDBJ databases">
        <title>Complete genome sequence of Altererythrobacter dongtanensis KCTC 22672, a type strain with esterase isolated from tidal flat.</title>
        <authorList>
            <person name="Cheng H."/>
            <person name="Wu Y.-H."/>
            <person name="Zhou P."/>
            <person name="Huo Y.-Y."/>
            <person name="Wang C.-S."/>
            <person name="Xu X.-W."/>
        </authorList>
    </citation>
    <scope>NUCLEOTIDE SEQUENCE [LARGE SCALE GENOMIC DNA]</scope>
    <source>
        <strain evidence="5 6">KCTC 22672</strain>
    </source>
</reference>
<proteinExistence type="predicted"/>
<dbReference type="AlphaFoldDB" id="A0A1B2AGF0"/>
<evidence type="ECO:0000256" key="3">
    <source>
        <dbReference type="ARBA" id="ARBA00023163"/>
    </source>
</evidence>
<dbReference type="STRING" id="692370.A6F68_02732"/>
<dbReference type="PANTHER" id="PTHR46796">
    <property type="entry name" value="HTH-TYPE TRANSCRIPTIONAL ACTIVATOR RHAS-RELATED"/>
    <property type="match status" value="1"/>
</dbReference>
<dbReference type="Gene3D" id="1.10.10.60">
    <property type="entry name" value="Homeodomain-like"/>
    <property type="match status" value="1"/>
</dbReference>
<accession>A0A1B2AGF0</accession>
<sequence length="280" mass="31403">MQFRYFRPRDDVRSLASSYYSVNFADPVADIMRAEIANVRFILKGTVSTDLSGQPSEYAAGQTLLCGPTHRASNVTFSAGARVFGAAITPLGWARLFDVSADDLADRIVPLEDHLTGEGRDLLDSVFSAHDDEARAVACDDLFAAAADMGRPVHHVFLDRVTAWITSPDHNELVDLLAELPMSDRQIIRLSRKYFGSAPKLLHRKFRALNSANRLTWHDLTDWRDVASTSYSDQPHFIREFKQFNGRTPGEFIKGTHILVRMTLQERLQIAHDSPFSLIG</sequence>
<dbReference type="PROSITE" id="PS01124">
    <property type="entry name" value="HTH_ARAC_FAMILY_2"/>
    <property type="match status" value="1"/>
</dbReference>